<dbReference type="Gene3D" id="2.120.10.90">
    <property type="entry name" value="DNA gyrase/topoisomerase IV, subunit A, C-terminal"/>
    <property type="match status" value="1"/>
</dbReference>
<dbReference type="InterPro" id="IPR013757">
    <property type="entry name" value="Topo_IIA_A_a_sf"/>
</dbReference>
<keyword evidence="3 9" id="KW-0963">Cytoplasm</keyword>
<dbReference type="EC" id="5.6.2.2" evidence="9"/>
<dbReference type="NCBIfam" id="TIGR01063">
    <property type="entry name" value="gyrA"/>
    <property type="match status" value="1"/>
</dbReference>
<dbReference type="EMBL" id="CP116967">
    <property type="protein sequence ID" value="WNM59012.1"/>
    <property type="molecule type" value="Genomic_DNA"/>
</dbReference>
<comment type="catalytic activity">
    <reaction evidence="1 9 10">
        <text>ATP-dependent breakage, passage and rejoining of double-stranded DNA.</text>
        <dbReference type="EC" id="5.6.2.2"/>
    </reaction>
</comment>
<dbReference type="InterPro" id="IPR013758">
    <property type="entry name" value="Topo_IIA_A/C_ab"/>
</dbReference>
<dbReference type="AlphaFoldDB" id="A0AA96GCQ7"/>
<sequence>MPVEPRLTQVAIEDEMRLSYLDYAMSVIVGRALPDVRDGLKPVHRRILYGMNEMGLAAGKPYRKSAKIVGEIMGNYHPHGDSAIYDTLVRMAQDFNMRYPLVDGQGNYGSVDGDPPAAMRYTEARLTKLAEEMLVDIDRETVNFTPTYDESSQEPIVLPARIPNLLVNGAGGIAVGYATNIPTHNLGEVVAALIALIERPEVTIRELMEYIPGPDFPTAGFIYGTQGIKDAYETGRGLLSLRAKAEIEVDERTERSRIIVTELPYQVNKAKLIEKIAELIHEKRVEGISDLRDESDRDGLRVVIELKRNENAAVLLNQLYKHTQMQTTFGVIMLALVGNRPEVLTLKQILAAFLEHRKEVVIRRTAYDLRKAEERAHILEGLRRALEFLDEVIALIRGASSPETARQGLMSQFTLSEVQATAILEMRLQRLTQLEQDKLTQEYNELVSRIAHLRTILASDAMVRQIVKQELVEIKEQYSDERRTQILPAEAELQMEDLIAEEEVVVTITHAGYIKRNAVSIYRAQRRGGKGKVGMGVKEEDFVEQIFTASTHDYLLFFTDAGRVYWLKVYQLPDVGRSSKGKAIVNLLTISQGERVTATLPVRVFAEDQYVVMATQKGYIKKTDLAAFSHPRQGGIIALTLEEGDRLIGVDITDGTREILLGTRMGIVIRFREEDVRPVGRTARGVRGITLATGNEVIGMVTITSQTQSSILTVTERGYGKRTQVEEYRLQSRAGKGVISVKVTEKNGPAISFHQVWESDEIMLMSAEGMILRTRMGDIREIGRNAQGVRLIHLPDDDRVVGVAKLAETDEGDLPETDDLNGGMPDEPAAPTE</sequence>
<evidence type="ECO:0000313" key="13">
    <source>
        <dbReference type="EMBL" id="WNM59012.1"/>
    </source>
</evidence>
<dbReference type="SUPFAM" id="SSF101904">
    <property type="entry name" value="GyrA/ParC C-terminal domain-like"/>
    <property type="match status" value="1"/>
</dbReference>
<dbReference type="FunFam" id="3.30.1360.40:FF:000002">
    <property type="entry name" value="DNA gyrase subunit A"/>
    <property type="match status" value="1"/>
</dbReference>
<reference evidence="13 14" key="1">
    <citation type="submission" date="2023-01" db="EMBL/GenBank/DDBJ databases">
        <title>Cultivation and genomic characterization of new, ubiquitous marine nitrite-oxidizing bacteria from the Nitrospirales.</title>
        <authorList>
            <person name="Mueller A.J."/>
            <person name="Daebeler A."/>
            <person name="Herbold C.W."/>
            <person name="Kirkegaard R.H."/>
            <person name="Daims H."/>
        </authorList>
    </citation>
    <scope>NUCLEOTIDE SEQUENCE [LARGE SCALE GENOMIC DNA]</scope>
    <source>
        <strain evidence="13 14">VA</strain>
    </source>
</reference>
<dbReference type="Gene3D" id="3.90.199.10">
    <property type="entry name" value="Topoisomerase II, domain 5"/>
    <property type="match status" value="1"/>
</dbReference>
<feature type="short sequence motif" description="GyrA-box" evidence="9">
    <location>
        <begin position="525"/>
        <end position="531"/>
    </location>
</feature>
<protein>
    <recommendedName>
        <fullName evidence="9">DNA gyrase subunit A</fullName>
        <ecNumber evidence="9">5.6.2.2</ecNumber>
    </recommendedName>
</protein>
<name>A0AA96GCQ7_9BACT</name>
<dbReference type="GO" id="GO:0006265">
    <property type="term" value="P:DNA topological change"/>
    <property type="evidence" value="ECO:0007669"/>
    <property type="project" value="UniProtKB-UniRule"/>
</dbReference>
<keyword evidence="5 9" id="KW-0067">ATP-binding</keyword>
<dbReference type="SUPFAM" id="SSF56719">
    <property type="entry name" value="Type II DNA topoisomerase"/>
    <property type="match status" value="1"/>
</dbReference>
<keyword evidence="7 9" id="KW-0238">DNA-binding</keyword>
<dbReference type="InterPro" id="IPR002205">
    <property type="entry name" value="Topo_IIA_dom_A"/>
</dbReference>
<dbReference type="SMART" id="SM00434">
    <property type="entry name" value="TOP4c"/>
    <property type="match status" value="1"/>
</dbReference>
<dbReference type="GO" id="GO:0006261">
    <property type="term" value="P:DNA-templated DNA replication"/>
    <property type="evidence" value="ECO:0007669"/>
    <property type="project" value="UniProtKB-UniRule"/>
</dbReference>
<evidence type="ECO:0000256" key="2">
    <source>
        <dbReference type="ARBA" id="ARBA00008263"/>
    </source>
</evidence>
<comment type="subcellular location">
    <subcellularLocation>
        <location evidence="9">Cytoplasm</location>
    </subcellularLocation>
</comment>
<feature type="active site" description="O-(5'-phospho-DNA)-tyrosine intermediate" evidence="9 10">
    <location>
        <position position="121"/>
    </location>
</feature>
<comment type="miscellaneous">
    <text evidence="9">Few gyrases are as efficient as E.coli at forming negative supercoils. Not all organisms have 2 type II topoisomerases; in organisms with a single type II topoisomerase this enzyme also has to decatenate newly replicated chromosomes.</text>
</comment>
<evidence type="ECO:0000256" key="6">
    <source>
        <dbReference type="ARBA" id="ARBA00023029"/>
    </source>
</evidence>
<evidence type="ECO:0000256" key="1">
    <source>
        <dbReference type="ARBA" id="ARBA00000185"/>
    </source>
</evidence>
<dbReference type="HAMAP" id="MF_01897">
    <property type="entry name" value="GyrA"/>
    <property type="match status" value="1"/>
</dbReference>
<dbReference type="NCBIfam" id="NF004044">
    <property type="entry name" value="PRK05561.1"/>
    <property type="match status" value="1"/>
</dbReference>
<dbReference type="FunFam" id="3.90.199.10:FF:000001">
    <property type="entry name" value="DNA gyrase subunit A"/>
    <property type="match status" value="1"/>
</dbReference>
<dbReference type="PANTHER" id="PTHR43493:SF5">
    <property type="entry name" value="DNA GYRASE SUBUNIT A, CHLOROPLASTIC_MITOCHONDRIAL"/>
    <property type="match status" value="1"/>
</dbReference>
<evidence type="ECO:0000256" key="4">
    <source>
        <dbReference type="ARBA" id="ARBA00022741"/>
    </source>
</evidence>
<evidence type="ECO:0000259" key="12">
    <source>
        <dbReference type="PROSITE" id="PS52040"/>
    </source>
</evidence>
<evidence type="ECO:0000256" key="3">
    <source>
        <dbReference type="ARBA" id="ARBA00022490"/>
    </source>
</evidence>
<accession>A0AA96GCQ7</accession>
<evidence type="ECO:0000256" key="5">
    <source>
        <dbReference type="ARBA" id="ARBA00022840"/>
    </source>
</evidence>
<dbReference type="CDD" id="cd00187">
    <property type="entry name" value="TOP4c"/>
    <property type="match status" value="1"/>
</dbReference>
<dbReference type="KEGG" id="nall:PP769_04390"/>
<evidence type="ECO:0000256" key="11">
    <source>
        <dbReference type="SAM" id="MobiDB-lite"/>
    </source>
</evidence>
<dbReference type="Gene3D" id="3.30.1360.40">
    <property type="match status" value="1"/>
</dbReference>
<evidence type="ECO:0000256" key="8">
    <source>
        <dbReference type="ARBA" id="ARBA00023235"/>
    </source>
</evidence>
<keyword evidence="4 9" id="KW-0547">Nucleotide-binding</keyword>
<dbReference type="Pfam" id="PF00521">
    <property type="entry name" value="DNA_topoisoIV"/>
    <property type="match status" value="1"/>
</dbReference>
<evidence type="ECO:0000256" key="9">
    <source>
        <dbReference type="HAMAP-Rule" id="MF_01897"/>
    </source>
</evidence>
<dbReference type="GO" id="GO:0003677">
    <property type="term" value="F:DNA binding"/>
    <property type="evidence" value="ECO:0007669"/>
    <property type="project" value="UniProtKB-UniRule"/>
</dbReference>
<comment type="subunit">
    <text evidence="9">Heterotetramer, composed of two GyrA and two GyrB chains. In the heterotetramer, GyrA contains the active site tyrosine that forms a transient covalent intermediate with DNA, while GyrB binds cofactors and catalyzes ATP hydrolysis.</text>
</comment>
<dbReference type="GO" id="GO:0034335">
    <property type="term" value="F:DNA negative supercoiling activity"/>
    <property type="evidence" value="ECO:0007669"/>
    <property type="project" value="UniProtKB-ARBA"/>
</dbReference>
<dbReference type="InterPro" id="IPR013760">
    <property type="entry name" value="Topo_IIA-like_dom_sf"/>
</dbReference>
<dbReference type="InterPro" id="IPR006691">
    <property type="entry name" value="GyrA/parC_rep"/>
</dbReference>
<comment type="similarity">
    <text evidence="2 9">Belongs to the type II topoisomerase GyrA/ParC subunit family.</text>
</comment>
<evidence type="ECO:0000313" key="14">
    <source>
        <dbReference type="Proteomes" id="UP001302719"/>
    </source>
</evidence>
<dbReference type="Gene3D" id="1.10.268.10">
    <property type="entry name" value="Topoisomerase, domain 3"/>
    <property type="match status" value="1"/>
</dbReference>
<dbReference type="GO" id="GO:0005694">
    <property type="term" value="C:chromosome"/>
    <property type="evidence" value="ECO:0007669"/>
    <property type="project" value="InterPro"/>
</dbReference>
<dbReference type="NCBIfam" id="NF004043">
    <property type="entry name" value="PRK05560.1"/>
    <property type="match status" value="1"/>
</dbReference>
<dbReference type="InterPro" id="IPR035516">
    <property type="entry name" value="Gyrase/topoIV_suA_C"/>
</dbReference>
<dbReference type="Proteomes" id="UP001302719">
    <property type="component" value="Chromosome"/>
</dbReference>
<dbReference type="FunFam" id="2.120.10.90:FF:000004">
    <property type="entry name" value="DNA gyrase subunit A"/>
    <property type="match status" value="1"/>
</dbReference>
<evidence type="ECO:0000256" key="7">
    <source>
        <dbReference type="ARBA" id="ARBA00023125"/>
    </source>
</evidence>
<proteinExistence type="inferred from homology"/>
<comment type="function">
    <text evidence="9">A type II topoisomerase that negatively supercoils closed circular double-stranded (ds) DNA in an ATP-dependent manner to modulate DNA topology and maintain chromosomes in an underwound state. Negative supercoiling favors strand separation, and DNA replication, transcription, recombination and repair, all of which involve strand separation. Also able to catalyze the interconversion of other topological isomers of dsDNA rings, including catenanes and knotted rings. Type II topoisomerases break and join 2 DNA strands simultaneously in an ATP-dependent manner.</text>
</comment>
<feature type="compositionally biased region" description="Acidic residues" evidence="11">
    <location>
        <begin position="809"/>
        <end position="819"/>
    </location>
</feature>
<keyword evidence="14" id="KW-1185">Reference proteome</keyword>
<dbReference type="InterPro" id="IPR050220">
    <property type="entry name" value="Type_II_DNA_Topoisomerases"/>
</dbReference>
<dbReference type="FunFam" id="1.10.268.10:FF:000001">
    <property type="entry name" value="DNA gyrase subunit A"/>
    <property type="match status" value="1"/>
</dbReference>
<feature type="domain" description="Topo IIA-type catalytic" evidence="12">
    <location>
        <begin position="33"/>
        <end position="498"/>
    </location>
</feature>
<feature type="region of interest" description="Disordered" evidence="11">
    <location>
        <begin position="807"/>
        <end position="833"/>
    </location>
</feature>
<evidence type="ECO:0000256" key="10">
    <source>
        <dbReference type="PROSITE-ProRule" id="PRU01384"/>
    </source>
</evidence>
<dbReference type="PANTHER" id="PTHR43493">
    <property type="entry name" value="DNA GYRASE/TOPOISOMERASE SUBUNIT A"/>
    <property type="match status" value="1"/>
</dbReference>
<dbReference type="Pfam" id="PF03989">
    <property type="entry name" value="DNA_gyraseA_C"/>
    <property type="match status" value="6"/>
</dbReference>
<keyword evidence="6 9" id="KW-0799">Topoisomerase</keyword>
<keyword evidence="8 9" id="KW-0413">Isomerase</keyword>
<gene>
    <name evidence="9 13" type="primary">gyrA</name>
    <name evidence="13" type="ORF">PP769_04390</name>
</gene>
<dbReference type="InterPro" id="IPR005743">
    <property type="entry name" value="GyrA"/>
</dbReference>
<organism evidence="13 14">
    <name type="scientific">Candidatus Nitrospira allomarina</name>
    <dbReference type="NCBI Taxonomy" id="3020900"/>
    <lineage>
        <taxon>Bacteria</taxon>
        <taxon>Pseudomonadati</taxon>
        <taxon>Nitrospirota</taxon>
        <taxon>Nitrospiria</taxon>
        <taxon>Nitrospirales</taxon>
        <taxon>Nitrospiraceae</taxon>
        <taxon>Nitrospira</taxon>
    </lineage>
</organism>
<dbReference type="GO" id="GO:0009330">
    <property type="term" value="C:DNA topoisomerase type II (double strand cut, ATP-hydrolyzing) complex"/>
    <property type="evidence" value="ECO:0007669"/>
    <property type="project" value="TreeGrafter"/>
</dbReference>
<dbReference type="GO" id="GO:0005737">
    <property type="term" value="C:cytoplasm"/>
    <property type="evidence" value="ECO:0007669"/>
    <property type="project" value="UniProtKB-SubCell"/>
</dbReference>
<dbReference type="RefSeq" id="WP_312645639.1">
    <property type="nucleotide sequence ID" value="NZ_CP116967.1"/>
</dbReference>
<dbReference type="GO" id="GO:0005524">
    <property type="term" value="F:ATP binding"/>
    <property type="evidence" value="ECO:0007669"/>
    <property type="project" value="UniProtKB-UniRule"/>
</dbReference>
<dbReference type="PROSITE" id="PS52040">
    <property type="entry name" value="TOPO_IIA"/>
    <property type="match status" value="1"/>
</dbReference>